<dbReference type="InterPro" id="IPR012924">
    <property type="entry name" value="TfuA_core"/>
</dbReference>
<dbReference type="EMBL" id="VOKX01000116">
    <property type="protein sequence ID" value="KAB7834277.1"/>
    <property type="molecule type" value="Genomic_DNA"/>
</dbReference>
<reference evidence="2 3" key="1">
    <citation type="journal article" date="2019" name="Microb. Cell Fact.">
        <title>Exploring novel herbicidin analogues by transcriptional regulator overexpression and MS/MS molecular networking.</title>
        <authorList>
            <person name="Shi Y."/>
            <person name="Gu R."/>
            <person name="Li Y."/>
            <person name="Wang X."/>
            <person name="Ren W."/>
            <person name="Li X."/>
            <person name="Wang L."/>
            <person name="Xie Y."/>
            <person name="Hong B."/>
        </authorList>
    </citation>
    <scope>NUCLEOTIDE SEQUENCE [LARGE SCALE GENOMIC DNA]</scope>
    <source>
        <strain evidence="2 3">US-43</strain>
    </source>
</reference>
<dbReference type="AlphaFoldDB" id="A0A5N5VZD9"/>
<evidence type="ECO:0000313" key="3">
    <source>
        <dbReference type="Proteomes" id="UP000327000"/>
    </source>
</evidence>
<sequence length="464" mass="49546">MTIHVFLGPTLSPEEARQAVPGAVVHPPIRHGDLLALHLGPGDTVVVIDGVFHQTAPVRHKELTDALRRGARVIGASSMGALRAAELWQCGMEGVGLVFGMYARGDLDADDEVAVGHLPSGDHRALTVPLVNIRWTIANAVAEDALTAGDGDVLLEVARSLHYTQRSWGALVHTASRTHPEAAEAAVALRAFAERRPDLSDLKHRDALLALAHAREPRPGGPVPADIPAPLVPRTMYLERWRALHRPATAAPGGQVADVGELDQLRFQQLYAPDFPGRYRRFALRRIAGGGAGHADVASTDDSALADAALKAAEERGITADRLPDGAWASWLTEEERASGDARSRLLTLLVRSFRVGPGAAPFNDVPAELRDEDGAWALSAGAVAAADRLNTQMARTGSRRTPRHLPGALVRRHLADVWRATGPDGLAAAAHDRGFFSLEEAEEAARRFVLLHRVGAAPRTAAG</sequence>
<accession>A0A5N5VZD9</accession>
<protein>
    <recommendedName>
        <fullName evidence="1">TfuA-like core domain-containing protein</fullName>
    </recommendedName>
</protein>
<dbReference type="RefSeq" id="WP_152265675.1">
    <property type="nucleotide sequence ID" value="NZ_VOKX01000116.1"/>
</dbReference>
<keyword evidence="3" id="KW-1185">Reference proteome</keyword>
<dbReference type="OrthoDB" id="118811at2"/>
<gene>
    <name evidence="2" type="ORF">FRZ00_30200</name>
</gene>
<comment type="caution">
    <text evidence="2">The sequence shown here is derived from an EMBL/GenBank/DDBJ whole genome shotgun (WGS) entry which is preliminary data.</text>
</comment>
<name>A0A5N5VZD9_STRMB</name>
<feature type="domain" description="TfuA-like core" evidence="1">
    <location>
        <begin position="49"/>
        <end position="167"/>
    </location>
</feature>
<dbReference type="Proteomes" id="UP000327000">
    <property type="component" value="Unassembled WGS sequence"/>
</dbReference>
<dbReference type="Pfam" id="PF07812">
    <property type="entry name" value="TfuA"/>
    <property type="match status" value="1"/>
</dbReference>
<evidence type="ECO:0000313" key="2">
    <source>
        <dbReference type="EMBL" id="KAB7834277.1"/>
    </source>
</evidence>
<organism evidence="2 3">
    <name type="scientific">Streptomyces mobaraensis</name>
    <name type="common">Streptoverticillium mobaraense</name>
    <dbReference type="NCBI Taxonomy" id="35621"/>
    <lineage>
        <taxon>Bacteria</taxon>
        <taxon>Bacillati</taxon>
        <taxon>Actinomycetota</taxon>
        <taxon>Actinomycetes</taxon>
        <taxon>Kitasatosporales</taxon>
        <taxon>Streptomycetaceae</taxon>
        <taxon>Streptomyces</taxon>
    </lineage>
</organism>
<proteinExistence type="predicted"/>
<evidence type="ECO:0000259" key="1">
    <source>
        <dbReference type="Pfam" id="PF07812"/>
    </source>
</evidence>